<reference evidence="1 2" key="1">
    <citation type="submission" date="2016-02" db="EMBL/GenBank/DDBJ databases">
        <title>Genome analysis of coral dinoflagellate symbionts highlights evolutionary adaptations to a symbiotic lifestyle.</title>
        <authorList>
            <person name="Aranda M."/>
            <person name="Li Y."/>
            <person name="Liew Y.J."/>
            <person name="Baumgarten S."/>
            <person name="Simakov O."/>
            <person name="Wilson M."/>
            <person name="Piel J."/>
            <person name="Ashoor H."/>
            <person name="Bougouffa S."/>
            <person name="Bajic V.B."/>
            <person name="Ryu T."/>
            <person name="Ravasi T."/>
            <person name="Bayer T."/>
            <person name="Micklem G."/>
            <person name="Kim H."/>
            <person name="Bhak J."/>
            <person name="Lajeunesse T.C."/>
            <person name="Voolstra C.R."/>
        </authorList>
    </citation>
    <scope>NUCLEOTIDE SEQUENCE [LARGE SCALE GENOMIC DNA]</scope>
    <source>
        <strain evidence="1 2">CCMP2467</strain>
    </source>
</reference>
<evidence type="ECO:0000313" key="2">
    <source>
        <dbReference type="Proteomes" id="UP000186817"/>
    </source>
</evidence>
<comment type="caution">
    <text evidence="1">The sequence shown here is derived from an EMBL/GenBank/DDBJ whole genome shotgun (WGS) entry which is preliminary data.</text>
</comment>
<accession>A0A1Q9C9E7</accession>
<keyword evidence="2" id="KW-1185">Reference proteome</keyword>
<protein>
    <submittedName>
        <fullName evidence="1">Uncharacterized protein</fullName>
    </submittedName>
</protein>
<dbReference type="Proteomes" id="UP000186817">
    <property type="component" value="Unassembled WGS sequence"/>
</dbReference>
<gene>
    <name evidence="1" type="ORF">AK812_SmicGene40184</name>
</gene>
<proteinExistence type="predicted"/>
<organism evidence="1 2">
    <name type="scientific">Symbiodinium microadriaticum</name>
    <name type="common">Dinoflagellate</name>
    <name type="synonym">Zooxanthella microadriatica</name>
    <dbReference type="NCBI Taxonomy" id="2951"/>
    <lineage>
        <taxon>Eukaryota</taxon>
        <taxon>Sar</taxon>
        <taxon>Alveolata</taxon>
        <taxon>Dinophyceae</taxon>
        <taxon>Suessiales</taxon>
        <taxon>Symbiodiniaceae</taxon>
        <taxon>Symbiodinium</taxon>
    </lineage>
</organism>
<sequence length="279" mass="30500">MMKQFRFAGTIGYLEASLPARSMGIPPMCPSPGVFVSACGFPPSLPGKETMPKFVEEGVERVGGASYEKAVEYLDLCQSTFSVEKAQNSSGSRGRIRIARGASGIPNVIVLDSSFTWSLGATTPVTSVRLRGDNLTRGILGFKVTSPAFDFELSYGTCPLSGDVKELLNLSRRTPGSSHNMATMNQDHAVAFNRACSFDDINLDDPVVGKPEDNQDATLHKPFREQLQHTKVFLMVSINAIMCVVPHKGQRWFQFECQGDVQTQVFSGFLRSIAFALMK</sequence>
<dbReference type="AlphaFoldDB" id="A0A1Q9C9E7"/>
<name>A0A1Q9C9E7_SYMMI</name>
<evidence type="ECO:0000313" key="1">
    <source>
        <dbReference type="EMBL" id="OLP79521.1"/>
    </source>
</evidence>
<dbReference type="EMBL" id="LSRX01001474">
    <property type="protein sequence ID" value="OLP79521.1"/>
    <property type="molecule type" value="Genomic_DNA"/>
</dbReference>